<dbReference type="GO" id="GO:0016279">
    <property type="term" value="F:protein-lysine N-methyltransferase activity"/>
    <property type="evidence" value="ECO:0007669"/>
    <property type="project" value="TreeGrafter"/>
</dbReference>
<organism evidence="2 3">
    <name type="scientific">Jimgerdemannia flammicorona</name>
    <dbReference type="NCBI Taxonomy" id="994334"/>
    <lineage>
        <taxon>Eukaryota</taxon>
        <taxon>Fungi</taxon>
        <taxon>Fungi incertae sedis</taxon>
        <taxon>Mucoromycota</taxon>
        <taxon>Mucoromycotina</taxon>
        <taxon>Endogonomycetes</taxon>
        <taxon>Endogonales</taxon>
        <taxon>Endogonaceae</taxon>
        <taxon>Jimgerdemannia</taxon>
    </lineage>
</organism>
<name>A0A433A2P4_9FUNG</name>
<dbReference type="Gene3D" id="3.90.1410.10">
    <property type="entry name" value="set domain protein methyltransferase, domain 1"/>
    <property type="match status" value="1"/>
</dbReference>
<feature type="compositionally biased region" description="Basic and acidic residues" evidence="1">
    <location>
        <begin position="331"/>
        <end position="342"/>
    </location>
</feature>
<feature type="region of interest" description="Disordered" evidence="1">
    <location>
        <begin position="308"/>
        <end position="342"/>
    </location>
</feature>
<dbReference type="GO" id="GO:0005634">
    <property type="term" value="C:nucleus"/>
    <property type="evidence" value="ECO:0007669"/>
    <property type="project" value="TreeGrafter"/>
</dbReference>
<evidence type="ECO:0008006" key="4">
    <source>
        <dbReference type="Google" id="ProtNLM"/>
    </source>
</evidence>
<reference evidence="2 3" key="1">
    <citation type="journal article" date="2018" name="New Phytol.">
        <title>Phylogenomics of Endogonaceae and evolution of mycorrhizas within Mucoromycota.</title>
        <authorList>
            <person name="Chang Y."/>
            <person name="Desiro A."/>
            <person name="Na H."/>
            <person name="Sandor L."/>
            <person name="Lipzen A."/>
            <person name="Clum A."/>
            <person name="Barry K."/>
            <person name="Grigoriev I.V."/>
            <person name="Martin F.M."/>
            <person name="Stajich J.E."/>
            <person name="Smith M.E."/>
            <person name="Bonito G."/>
            <person name="Spatafora J.W."/>
        </authorList>
    </citation>
    <scope>NUCLEOTIDE SEQUENCE [LARGE SCALE GENOMIC DNA]</scope>
    <source>
        <strain evidence="2 3">GMNB39</strain>
    </source>
</reference>
<dbReference type="PANTHER" id="PTHR13271:SF34">
    <property type="entry name" value="N-LYSINE METHYLTRANSFERASE SETD6"/>
    <property type="match status" value="1"/>
</dbReference>
<dbReference type="EMBL" id="RBNI01019028">
    <property type="protein sequence ID" value="RUO96957.1"/>
    <property type="molecule type" value="Genomic_DNA"/>
</dbReference>
<sequence>MNLYHLRHQSCEGRTRWILSHCKKIIFILRSSCHRKNPRIKPKANLSSADSKIKISKISVEHTAKLNALFAWFEENKVWWDKELVEIRWALPVKQIETAAHRASHMAIYARKALSEATLVCKIPKAVVLSPRSTGIANVLDDEGILGASALALAVMFELSLDIESPWYGYLQSLPWDRQDLPIFWTPEEKKWLQGTEVESAVIADLNDLNDDYLAIVAPLLAKYPYIFPEDKHRTYFSLTTFVRISTLFAGRAVEVDDFHGNALVPFADIFAFPKNFEDGDESHVHMERVEEVCPACGIAGGCEHGLFGQDESEQGDNEWEDMSDNNEGEGGVHKDDRSQRDEMDIEREAFGDMDALETVPPDLDTLEAAGVNFWKADDEEDISSDLDGEAETYDICEIITHNFACTGEELLQAFEEVDSPPNVHLIGRYGYAVENNPKDVVTVDEDSVIDLCVDKLEVLMGIPKSAIMANETTGDLLERGEINEATSRVQARRQWFVEHAKLILATEDEDHGVCDDECDDECDRESQNHGAKCEHIHGRVEASDKDEEEGHDSRPYVIMYDGSFEPAMLALLHTIYAGNKTFQSFEDAKIADMYFQAVVLGTGADEEKERKRKRKRRDSKKREKEEDVYADVKRAVWETCIELIRKRMIQYDEGADGRWVASKVERIMRDKQVGCVRDFVKFFFFFFFYM</sequence>
<dbReference type="InterPro" id="IPR050600">
    <property type="entry name" value="SETD3_SETD6_MTase"/>
</dbReference>
<protein>
    <recommendedName>
        <fullName evidence="4">SET domain-containing protein</fullName>
    </recommendedName>
</protein>
<keyword evidence="3" id="KW-1185">Reference proteome</keyword>
<dbReference type="PANTHER" id="PTHR13271">
    <property type="entry name" value="UNCHARACTERIZED PUTATIVE METHYLTRANSFERASE"/>
    <property type="match status" value="1"/>
</dbReference>
<dbReference type="SUPFAM" id="SSF82199">
    <property type="entry name" value="SET domain"/>
    <property type="match status" value="1"/>
</dbReference>
<feature type="non-terminal residue" evidence="2">
    <location>
        <position position="691"/>
    </location>
</feature>
<dbReference type="InterPro" id="IPR046341">
    <property type="entry name" value="SET_dom_sf"/>
</dbReference>
<evidence type="ECO:0000313" key="2">
    <source>
        <dbReference type="EMBL" id="RUO96957.1"/>
    </source>
</evidence>
<gene>
    <name evidence="2" type="ORF">BC936DRAFT_141205</name>
</gene>
<dbReference type="Proteomes" id="UP000268093">
    <property type="component" value="Unassembled WGS sequence"/>
</dbReference>
<evidence type="ECO:0000256" key="1">
    <source>
        <dbReference type="SAM" id="MobiDB-lite"/>
    </source>
</evidence>
<comment type="caution">
    <text evidence="2">The sequence shown here is derived from an EMBL/GenBank/DDBJ whole genome shotgun (WGS) entry which is preliminary data.</text>
</comment>
<dbReference type="OrthoDB" id="441812at2759"/>
<accession>A0A433A2P4</accession>
<dbReference type="CDD" id="cd10527">
    <property type="entry name" value="SET_LSMT"/>
    <property type="match status" value="1"/>
</dbReference>
<evidence type="ECO:0000313" key="3">
    <source>
        <dbReference type="Proteomes" id="UP000268093"/>
    </source>
</evidence>
<dbReference type="AlphaFoldDB" id="A0A433A2P4"/>
<proteinExistence type="predicted"/>
<feature type="compositionally biased region" description="Acidic residues" evidence="1">
    <location>
        <begin position="311"/>
        <end position="328"/>
    </location>
</feature>